<sequence>MQAIAKLPDATRQTLKVEGLKDACRQAWRLGAENLICMNEETWTFTRADLLEMIGLSRAGLFAPYSDTWKAPTPEELKEMMRLMDLSTSKVGRLLGIDPSRVRRWTTVGDEVPYALWRLLSIYAGIVEPNLTEDLSGLLTRL</sequence>
<comment type="caution">
    <text evidence="1">The sequence shown here is derived from an EMBL/GenBank/DDBJ whole genome shotgun (WGS) entry which is preliminary data.</text>
</comment>
<dbReference type="RefSeq" id="WP_188868733.1">
    <property type="nucleotide sequence ID" value="NZ_BMNW01000041.1"/>
</dbReference>
<name>A0ABQ2H3S1_9PSED</name>
<proteinExistence type="predicted"/>
<organism evidence="1 2">
    <name type="scientific">Pseudomonas asuensis</name>
    <dbReference type="NCBI Taxonomy" id="1825787"/>
    <lineage>
        <taxon>Bacteria</taxon>
        <taxon>Pseudomonadati</taxon>
        <taxon>Pseudomonadota</taxon>
        <taxon>Gammaproteobacteria</taxon>
        <taxon>Pseudomonadales</taxon>
        <taxon>Pseudomonadaceae</taxon>
        <taxon>Pseudomonas</taxon>
    </lineage>
</organism>
<evidence type="ECO:0008006" key="3">
    <source>
        <dbReference type="Google" id="ProtNLM"/>
    </source>
</evidence>
<evidence type="ECO:0000313" key="2">
    <source>
        <dbReference type="Proteomes" id="UP000616499"/>
    </source>
</evidence>
<keyword evidence="2" id="KW-1185">Reference proteome</keyword>
<reference evidence="2" key="1">
    <citation type="journal article" date="2019" name="Int. J. Syst. Evol. Microbiol.">
        <title>The Global Catalogue of Microorganisms (GCM) 10K type strain sequencing project: providing services to taxonomists for standard genome sequencing and annotation.</title>
        <authorList>
            <consortium name="The Broad Institute Genomics Platform"/>
            <consortium name="The Broad Institute Genome Sequencing Center for Infectious Disease"/>
            <person name="Wu L."/>
            <person name="Ma J."/>
        </authorList>
    </citation>
    <scope>NUCLEOTIDE SEQUENCE [LARGE SCALE GENOMIC DNA]</scope>
    <source>
        <strain evidence="2">JCM 13501</strain>
    </source>
</reference>
<evidence type="ECO:0000313" key="1">
    <source>
        <dbReference type="EMBL" id="GGM32641.1"/>
    </source>
</evidence>
<gene>
    <name evidence="1" type="ORF">GCM10009425_48920</name>
</gene>
<dbReference type="EMBL" id="BMNW01000041">
    <property type="protein sequence ID" value="GGM32641.1"/>
    <property type="molecule type" value="Genomic_DNA"/>
</dbReference>
<accession>A0ABQ2H3S1</accession>
<protein>
    <recommendedName>
        <fullName evidence="3">Transcriptional regulator</fullName>
    </recommendedName>
</protein>
<dbReference type="Proteomes" id="UP000616499">
    <property type="component" value="Unassembled WGS sequence"/>
</dbReference>